<name>A0A173LQG5_9ACTN</name>
<dbReference type="RefSeq" id="WP_067475525.1">
    <property type="nucleotide sequence ID" value="NZ_CP015961.1"/>
</dbReference>
<keyword evidence="3" id="KW-1185">Reference proteome</keyword>
<evidence type="ECO:0000313" key="3">
    <source>
        <dbReference type="Proteomes" id="UP000186104"/>
    </source>
</evidence>
<dbReference type="EMBL" id="CP015961">
    <property type="protein sequence ID" value="ANI93998.1"/>
    <property type="molecule type" value="Genomic_DNA"/>
</dbReference>
<keyword evidence="1" id="KW-0472">Membrane</keyword>
<accession>A0A173LQG5</accession>
<gene>
    <name evidence="2" type="ORF">BJL86_3239</name>
</gene>
<keyword evidence="1" id="KW-1133">Transmembrane helix</keyword>
<evidence type="ECO:0000313" key="2">
    <source>
        <dbReference type="EMBL" id="ANI93998.1"/>
    </source>
</evidence>
<dbReference type="STRING" id="499555.BJL86_3239"/>
<evidence type="ECO:0000256" key="1">
    <source>
        <dbReference type="SAM" id="Phobius"/>
    </source>
</evidence>
<feature type="transmembrane region" description="Helical" evidence="1">
    <location>
        <begin position="99"/>
        <end position="121"/>
    </location>
</feature>
<sequence>MSATKIRSPEATKRRHAWWWFFVLLALGALLGTAFALFMFMPLAMATDGCYERMIDGVCGLSANGQLVLILIPWMSVIVGIITAFLGAVVATRFRRTPLFGIAAGVLGYLAMVVVGTVIAYQM</sequence>
<organism evidence="2 3">
    <name type="scientific">Dietzia timorensis</name>
    <dbReference type="NCBI Taxonomy" id="499555"/>
    <lineage>
        <taxon>Bacteria</taxon>
        <taxon>Bacillati</taxon>
        <taxon>Actinomycetota</taxon>
        <taxon>Actinomycetes</taxon>
        <taxon>Mycobacteriales</taxon>
        <taxon>Dietziaceae</taxon>
        <taxon>Dietzia</taxon>
    </lineage>
</organism>
<protein>
    <submittedName>
        <fullName evidence="2">Uncharacterized protein</fullName>
    </submittedName>
</protein>
<dbReference type="Proteomes" id="UP000186104">
    <property type="component" value="Chromosome"/>
</dbReference>
<proteinExistence type="predicted"/>
<keyword evidence="1" id="KW-0812">Transmembrane</keyword>
<dbReference type="AlphaFoldDB" id="A0A173LQG5"/>
<dbReference type="KEGG" id="dtm:BJL86_3239"/>
<dbReference type="OrthoDB" id="4732937at2"/>
<feature type="transmembrane region" description="Helical" evidence="1">
    <location>
        <begin position="70"/>
        <end position="92"/>
    </location>
</feature>
<reference evidence="2 3" key="1">
    <citation type="submission" date="2016-06" db="EMBL/GenBank/DDBJ databases">
        <title>Complete genome sequence of a saline-alkali tolerant type strain Dietzia timorensis ID05-A0528T.</title>
        <authorList>
            <person name="Wu X."/>
        </authorList>
    </citation>
    <scope>NUCLEOTIDE SEQUENCE [LARGE SCALE GENOMIC DNA]</scope>
    <source>
        <strain evidence="2 3">ID05-A0528</strain>
    </source>
</reference>